<sequence length="260" mass="25105">MKGRLLARALVAVAAVTLAGAQALPAAAGTAFADAGTCTRVGAELRYTAEPGIDNDVIIRFGPGNATIVIEDQGGNVVAGAGCTAAGDNAFAPAGAVARIRVTTLNGDDSVRVNVVRPSTLRGGDGEDALFGGPQADNIGGGNGEDDLRGLGGDDVLSGGAADDVIRGGDGNDTANGNGGNDDLRGGNGDDELNGGAGDDELNGGAGNDELNGGAGVDELAGKAGNDELNGNGGNDELNGGANTDDCSGGPGTDTVVNCE</sequence>
<dbReference type="RefSeq" id="WP_189128938.1">
    <property type="nucleotide sequence ID" value="NZ_BMNH01000044.1"/>
</dbReference>
<feature type="compositionally biased region" description="Low complexity" evidence="3">
    <location>
        <begin position="227"/>
        <end position="243"/>
    </location>
</feature>
<dbReference type="Pfam" id="PF00353">
    <property type="entry name" value="HemolysinCabind"/>
    <property type="match status" value="3"/>
</dbReference>
<feature type="chain" id="PRO_5038548577" description="Calcium-binding protein" evidence="4">
    <location>
        <begin position="29"/>
        <end position="260"/>
    </location>
</feature>
<dbReference type="InterPro" id="IPR018511">
    <property type="entry name" value="Hemolysin-typ_Ca-bd_CS"/>
</dbReference>
<evidence type="ECO:0000256" key="1">
    <source>
        <dbReference type="ARBA" id="ARBA00004613"/>
    </source>
</evidence>
<feature type="region of interest" description="Disordered" evidence="3">
    <location>
        <begin position="118"/>
        <end position="260"/>
    </location>
</feature>
<dbReference type="PRINTS" id="PR00313">
    <property type="entry name" value="CABNDNGRPT"/>
</dbReference>
<dbReference type="InterPro" id="IPR050557">
    <property type="entry name" value="RTX_toxin/Mannuronan_C5-epim"/>
</dbReference>
<gene>
    <name evidence="5" type="ORF">GCM10012289_74400</name>
</gene>
<evidence type="ECO:0000313" key="5">
    <source>
        <dbReference type="EMBL" id="GGO82660.1"/>
    </source>
</evidence>
<reference evidence="5" key="1">
    <citation type="journal article" date="2014" name="Int. J. Syst. Evol. Microbiol.">
        <title>Complete genome sequence of Corynebacterium casei LMG S-19264T (=DSM 44701T), isolated from a smear-ripened cheese.</title>
        <authorList>
            <consortium name="US DOE Joint Genome Institute (JGI-PGF)"/>
            <person name="Walter F."/>
            <person name="Albersmeier A."/>
            <person name="Kalinowski J."/>
            <person name="Ruckert C."/>
        </authorList>
    </citation>
    <scope>NUCLEOTIDE SEQUENCE</scope>
    <source>
        <strain evidence="5">CGMCC 4.7368</strain>
    </source>
</reference>
<keyword evidence="2" id="KW-0964">Secreted</keyword>
<evidence type="ECO:0000313" key="6">
    <source>
        <dbReference type="Proteomes" id="UP000646523"/>
    </source>
</evidence>
<dbReference type="InterPro" id="IPR011049">
    <property type="entry name" value="Serralysin-like_metalloprot_C"/>
</dbReference>
<protein>
    <recommendedName>
        <fullName evidence="7">Calcium-binding protein</fullName>
    </recommendedName>
</protein>
<dbReference type="SUPFAM" id="SSF51120">
    <property type="entry name" value="beta-Roll"/>
    <property type="match status" value="2"/>
</dbReference>
<evidence type="ECO:0000256" key="3">
    <source>
        <dbReference type="SAM" id="MobiDB-lite"/>
    </source>
</evidence>
<evidence type="ECO:0000256" key="2">
    <source>
        <dbReference type="ARBA" id="ARBA00022525"/>
    </source>
</evidence>
<keyword evidence="4" id="KW-0732">Signal</keyword>
<evidence type="ECO:0000256" key="4">
    <source>
        <dbReference type="SAM" id="SignalP"/>
    </source>
</evidence>
<comment type="caution">
    <text evidence="5">The sequence shown here is derived from an EMBL/GenBank/DDBJ whole genome shotgun (WGS) entry which is preliminary data.</text>
</comment>
<dbReference type="GO" id="GO:0005576">
    <property type="term" value="C:extracellular region"/>
    <property type="evidence" value="ECO:0007669"/>
    <property type="project" value="UniProtKB-SubCell"/>
</dbReference>
<dbReference type="InterPro" id="IPR001343">
    <property type="entry name" value="Hemolysn_Ca-bd"/>
</dbReference>
<dbReference type="Proteomes" id="UP000646523">
    <property type="component" value="Unassembled WGS sequence"/>
</dbReference>
<feature type="compositionally biased region" description="Low complexity" evidence="3">
    <location>
        <begin position="154"/>
        <end position="163"/>
    </location>
</feature>
<comment type="subcellular location">
    <subcellularLocation>
        <location evidence="1">Secreted</location>
    </subcellularLocation>
</comment>
<dbReference type="PANTHER" id="PTHR38340:SF1">
    <property type="entry name" value="S-LAYER PROTEIN"/>
    <property type="match status" value="1"/>
</dbReference>
<dbReference type="PROSITE" id="PS00330">
    <property type="entry name" value="HEMOLYSIN_CALCIUM"/>
    <property type="match status" value="3"/>
</dbReference>
<feature type="signal peptide" evidence="4">
    <location>
        <begin position="1"/>
        <end position="28"/>
    </location>
</feature>
<dbReference type="AlphaFoldDB" id="A0A917ZGQ0"/>
<reference evidence="5" key="2">
    <citation type="submission" date="2020-09" db="EMBL/GenBank/DDBJ databases">
        <authorList>
            <person name="Sun Q."/>
            <person name="Zhou Y."/>
        </authorList>
    </citation>
    <scope>NUCLEOTIDE SEQUENCE</scope>
    <source>
        <strain evidence="5">CGMCC 4.7368</strain>
    </source>
</reference>
<dbReference type="EMBL" id="BMNH01000044">
    <property type="protein sequence ID" value="GGO82660.1"/>
    <property type="molecule type" value="Genomic_DNA"/>
</dbReference>
<accession>A0A917ZGQ0</accession>
<evidence type="ECO:0008006" key="7">
    <source>
        <dbReference type="Google" id="ProtNLM"/>
    </source>
</evidence>
<dbReference type="GO" id="GO:0005509">
    <property type="term" value="F:calcium ion binding"/>
    <property type="evidence" value="ECO:0007669"/>
    <property type="project" value="InterPro"/>
</dbReference>
<organism evidence="5 6">
    <name type="scientific">Nonomuraea cavernae</name>
    <dbReference type="NCBI Taxonomy" id="2045107"/>
    <lineage>
        <taxon>Bacteria</taxon>
        <taxon>Bacillati</taxon>
        <taxon>Actinomycetota</taxon>
        <taxon>Actinomycetes</taxon>
        <taxon>Streptosporangiales</taxon>
        <taxon>Streptosporangiaceae</taxon>
        <taxon>Nonomuraea</taxon>
    </lineage>
</organism>
<name>A0A917ZGQ0_9ACTN</name>
<dbReference type="PANTHER" id="PTHR38340">
    <property type="entry name" value="S-LAYER PROTEIN"/>
    <property type="match status" value="1"/>
</dbReference>
<proteinExistence type="predicted"/>
<feature type="compositionally biased region" description="Acidic residues" evidence="3">
    <location>
        <begin position="189"/>
        <end position="202"/>
    </location>
</feature>
<dbReference type="Gene3D" id="2.150.10.10">
    <property type="entry name" value="Serralysin-like metalloprotease, C-terminal"/>
    <property type="match status" value="2"/>
</dbReference>
<keyword evidence="6" id="KW-1185">Reference proteome</keyword>